<dbReference type="PANTHER" id="PTHR21608:SF7">
    <property type="entry name" value="KINESIN-LIKE PROTEIN CG14535"/>
    <property type="match status" value="1"/>
</dbReference>
<dbReference type="PRINTS" id="PR00380">
    <property type="entry name" value="KINESINHEAVY"/>
</dbReference>
<feature type="compositionally biased region" description="Low complexity" evidence="6">
    <location>
        <begin position="192"/>
        <end position="203"/>
    </location>
</feature>
<dbReference type="Pfam" id="PF00225">
    <property type="entry name" value="Kinesin"/>
    <property type="match status" value="1"/>
</dbReference>
<comment type="similarity">
    <text evidence="5">Belongs to the TRAFAC class myosin-kinesin ATPase superfamily. Kinesin family.</text>
</comment>
<evidence type="ECO:0000256" key="5">
    <source>
        <dbReference type="PROSITE-ProRule" id="PRU00283"/>
    </source>
</evidence>
<evidence type="ECO:0000259" key="7">
    <source>
        <dbReference type="PROSITE" id="PS50067"/>
    </source>
</evidence>
<feature type="non-terminal residue" evidence="8">
    <location>
        <position position="1"/>
    </location>
</feature>
<sequence>LLAGHANECEQSPGVYLRDDPLQLQNYSELRVPTADKAAFYLDAALNSRGPQTHFLYTLHVYQYSVATKGAVAGGRSRLHLIDLGSCERSKLTGGLSLSGLGNVLLAIFNGQKHLPHREHKLTQVLKECLSSLTCHVAMITHVSPEAQHYSDTLGTVQLASRVHRIRRRRFKFTGGNAGVVAGEDVNRGTTSSEVDPSSSEQSADTVIYVGPSDETDGEHPPVYLPSLNSGDNRCAMGKALRGSGMEPKAERGVRSNISKSVPASPQRMAQEVVQMNGTHEDRSSPLRSGKVGGKSGLVSSKSSPSRTINRSKESSKPPRLNGTHTPEERWIDGPRIPKSKVAEARNLHMMNKDGQHLLAKKEMWVDGPLNVENGLGYGFMDYHKKNMIRKWVENQTVQIQKHKNAPREKTPPRRYVANFKTCS</sequence>
<dbReference type="AlphaFoldDB" id="A0A1B6IB52"/>
<dbReference type="InterPro" id="IPR027640">
    <property type="entry name" value="Kinesin-like_fam"/>
</dbReference>
<dbReference type="GO" id="GO:0007018">
    <property type="term" value="P:microtubule-based movement"/>
    <property type="evidence" value="ECO:0007669"/>
    <property type="project" value="InterPro"/>
</dbReference>
<accession>A0A1B6IB52</accession>
<comment type="subcellular location">
    <subcellularLocation>
        <location evidence="1">Cytoplasm</location>
        <location evidence="1">Cytoskeleton</location>
    </subcellularLocation>
</comment>
<evidence type="ECO:0000256" key="6">
    <source>
        <dbReference type="SAM" id="MobiDB-lite"/>
    </source>
</evidence>
<dbReference type="Gene3D" id="3.40.850.10">
    <property type="entry name" value="Kinesin motor domain"/>
    <property type="match status" value="1"/>
</dbReference>
<dbReference type="InterPro" id="IPR001752">
    <property type="entry name" value="Kinesin_motor_dom"/>
</dbReference>
<keyword evidence="2" id="KW-0547">Nucleotide-binding</keyword>
<dbReference type="SUPFAM" id="SSF52540">
    <property type="entry name" value="P-loop containing nucleoside triphosphate hydrolases"/>
    <property type="match status" value="1"/>
</dbReference>
<keyword evidence="3" id="KW-0067">ATP-binding</keyword>
<dbReference type="SMART" id="SM00129">
    <property type="entry name" value="KISc"/>
    <property type="match status" value="1"/>
</dbReference>
<proteinExistence type="inferred from homology"/>
<feature type="domain" description="Kinesin motor" evidence="7">
    <location>
        <begin position="1"/>
        <end position="166"/>
    </location>
</feature>
<reference evidence="8" key="1">
    <citation type="submission" date="2015-11" db="EMBL/GenBank/DDBJ databases">
        <title>De novo transcriptome assembly of four potential Pierce s Disease insect vectors from Arizona vineyards.</title>
        <authorList>
            <person name="Tassone E.E."/>
        </authorList>
    </citation>
    <scope>NUCLEOTIDE SEQUENCE</scope>
</reference>
<name>A0A1B6IB52_9HEMI</name>
<dbReference type="InterPro" id="IPR027417">
    <property type="entry name" value="P-loop_NTPase"/>
</dbReference>
<feature type="region of interest" description="Disordered" evidence="6">
    <location>
        <begin position="182"/>
        <end position="336"/>
    </location>
</feature>
<feature type="compositionally biased region" description="Low complexity" evidence="6">
    <location>
        <begin position="297"/>
        <end position="306"/>
    </location>
</feature>
<dbReference type="GO" id="GO:0003777">
    <property type="term" value="F:microtubule motor activity"/>
    <property type="evidence" value="ECO:0007669"/>
    <property type="project" value="InterPro"/>
</dbReference>
<evidence type="ECO:0000256" key="2">
    <source>
        <dbReference type="ARBA" id="ARBA00022741"/>
    </source>
</evidence>
<dbReference type="EMBL" id="GECU01023540">
    <property type="protein sequence ID" value="JAS84166.1"/>
    <property type="molecule type" value="Transcribed_RNA"/>
</dbReference>
<dbReference type="GO" id="GO:0005524">
    <property type="term" value="F:ATP binding"/>
    <property type="evidence" value="ECO:0007669"/>
    <property type="project" value="UniProtKB-KW"/>
</dbReference>
<keyword evidence="4" id="KW-0963">Cytoplasm</keyword>
<dbReference type="PROSITE" id="PS50067">
    <property type="entry name" value="KINESIN_MOTOR_2"/>
    <property type="match status" value="1"/>
</dbReference>
<evidence type="ECO:0000313" key="8">
    <source>
        <dbReference type="EMBL" id="JAS84166.1"/>
    </source>
</evidence>
<comment type="caution">
    <text evidence="5">Lacks conserved residue(s) required for the propagation of feature annotation.</text>
</comment>
<feature type="non-terminal residue" evidence="8">
    <location>
        <position position="424"/>
    </location>
</feature>
<keyword evidence="4" id="KW-0206">Cytoskeleton</keyword>
<dbReference type="GO" id="GO:0015630">
    <property type="term" value="C:microtubule cytoskeleton"/>
    <property type="evidence" value="ECO:0007669"/>
    <property type="project" value="UniProtKB-ARBA"/>
</dbReference>
<dbReference type="InterPro" id="IPR036961">
    <property type="entry name" value="Kinesin_motor_dom_sf"/>
</dbReference>
<evidence type="ECO:0000256" key="1">
    <source>
        <dbReference type="ARBA" id="ARBA00004245"/>
    </source>
</evidence>
<gene>
    <name evidence="8" type="ORF">g.56262</name>
</gene>
<evidence type="ECO:0000256" key="4">
    <source>
        <dbReference type="ARBA" id="ARBA00023212"/>
    </source>
</evidence>
<dbReference type="GO" id="GO:0008017">
    <property type="term" value="F:microtubule binding"/>
    <property type="evidence" value="ECO:0007669"/>
    <property type="project" value="InterPro"/>
</dbReference>
<organism evidence="8">
    <name type="scientific">Homalodisca liturata</name>
    <dbReference type="NCBI Taxonomy" id="320908"/>
    <lineage>
        <taxon>Eukaryota</taxon>
        <taxon>Metazoa</taxon>
        <taxon>Ecdysozoa</taxon>
        <taxon>Arthropoda</taxon>
        <taxon>Hexapoda</taxon>
        <taxon>Insecta</taxon>
        <taxon>Pterygota</taxon>
        <taxon>Neoptera</taxon>
        <taxon>Paraneoptera</taxon>
        <taxon>Hemiptera</taxon>
        <taxon>Auchenorrhyncha</taxon>
        <taxon>Membracoidea</taxon>
        <taxon>Cicadellidae</taxon>
        <taxon>Cicadellinae</taxon>
        <taxon>Proconiini</taxon>
        <taxon>Homalodisca</taxon>
    </lineage>
</organism>
<protein>
    <recommendedName>
        <fullName evidence="7">Kinesin motor domain-containing protein</fullName>
    </recommendedName>
</protein>
<dbReference type="PANTHER" id="PTHR21608">
    <property type="entry name" value="KINESIN-LIKE PROTEIN CG14535"/>
    <property type="match status" value="1"/>
</dbReference>
<evidence type="ECO:0000256" key="3">
    <source>
        <dbReference type="ARBA" id="ARBA00022840"/>
    </source>
</evidence>